<dbReference type="InterPro" id="IPR050154">
    <property type="entry name" value="UbiB_kinase"/>
</dbReference>
<dbReference type="GO" id="GO:0005524">
    <property type="term" value="F:ATP binding"/>
    <property type="evidence" value="ECO:0007669"/>
    <property type="project" value="InterPro"/>
</dbReference>
<dbReference type="PANTHER" id="PTHR10566:SF118">
    <property type="entry name" value="PROTEIN KINASE DOMAIN-CONTAINING PROTEIN"/>
    <property type="match status" value="1"/>
</dbReference>
<organism evidence="3">
    <name type="scientific">Tetraselmis sp. GSL018</name>
    <dbReference type="NCBI Taxonomy" id="582737"/>
    <lineage>
        <taxon>Eukaryota</taxon>
        <taxon>Viridiplantae</taxon>
        <taxon>Chlorophyta</taxon>
        <taxon>core chlorophytes</taxon>
        <taxon>Chlorodendrophyceae</taxon>
        <taxon>Chlorodendrales</taxon>
        <taxon>Chlorodendraceae</taxon>
        <taxon>Tetraselmis</taxon>
    </lineage>
</organism>
<dbReference type="GO" id="GO:0004672">
    <property type="term" value="F:protein kinase activity"/>
    <property type="evidence" value="ECO:0007669"/>
    <property type="project" value="InterPro"/>
</dbReference>
<dbReference type="Pfam" id="PF03109">
    <property type="entry name" value="ABC1"/>
    <property type="match status" value="1"/>
</dbReference>
<gene>
    <name evidence="3" type="ORF">TSPGSL018_18201</name>
</gene>
<dbReference type="PROSITE" id="PS50011">
    <property type="entry name" value="PROTEIN_KINASE_DOM"/>
    <property type="match status" value="1"/>
</dbReference>
<reference evidence="3" key="1">
    <citation type="submission" date="2014-05" db="EMBL/GenBank/DDBJ databases">
        <title>The transcriptome of the halophilic microalga Tetraselmis sp. GSL018 isolated from the Great Salt Lake, Utah.</title>
        <authorList>
            <person name="Jinkerson R.E."/>
            <person name="D'Adamo S."/>
            <person name="Posewitz M.C."/>
        </authorList>
    </citation>
    <scope>NUCLEOTIDE SEQUENCE</scope>
    <source>
        <strain evidence="3">GSL018</strain>
    </source>
</reference>
<dbReference type="InterPro" id="IPR011009">
    <property type="entry name" value="Kinase-like_dom_sf"/>
</dbReference>
<dbReference type="AlphaFoldDB" id="A0A061R1A7"/>
<dbReference type="PANTHER" id="PTHR10566">
    <property type="entry name" value="CHAPERONE-ACTIVITY OF BC1 COMPLEX CABC1 -RELATED"/>
    <property type="match status" value="1"/>
</dbReference>
<dbReference type="EMBL" id="GBEZ01022347">
    <property type="protein sequence ID" value="JAC64490.1"/>
    <property type="molecule type" value="Transcribed_RNA"/>
</dbReference>
<dbReference type="Gene3D" id="1.10.510.10">
    <property type="entry name" value="Transferase(Phosphotransferase) domain 1"/>
    <property type="match status" value="1"/>
</dbReference>
<dbReference type="InterPro" id="IPR004147">
    <property type="entry name" value="ABC1_dom"/>
</dbReference>
<comment type="similarity">
    <text evidence="1">Belongs to the protein kinase superfamily. ADCK protein kinase family.</text>
</comment>
<protein>
    <recommendedName>
        <fullName evidence="2">Protein kinase domain-containing protein</fullName>
    </recommendedName>
</protein>
<sequence length="914" mass="99650">MLPASGAVAVQGRASSRPVLKVSFHSGNKFQQPRTCLRSFPTVGSSKIGQRYSPTRHGTALRATSERESLLGEAFNLAKENFPEVQVALDQLKAAQEKGIPFQLDSISRQLLGQLPKFDGNLPFSGLDASAVERLNAASVGELQNIVNSVLGTALKVNSNPQAEFAAWVAASAVVSIVGGLYMVSIEQSREEIPKHYDVEALREYWSKRPLASLRRSTAVSAKILSWLGRVLFDMQGGQDGFDAGAPARAKELKEIISRQGPAFIKVGQGLAIRPDLLPDPYMEQLQELLDRVEPFGREEAVGLIERELGCPIGDVFEDARAFDAPVAAASIGQVYKARLRNGPGGSPVTVAVKCQRPDILESVTLDILTMRGIAEMLSGLPGDHPRINQVRSNAEGFIAVIDVTAGRFMEELDYVKEMENSIRFEAMMNAVDAVNGMIKVPKVFDEVSSRYVMVSEWIDGKKLTHLSQDTSEEGIGLRRDVVTKLLYSYMVQFLETGFLHADPHPGNFLVMEDGRLCIMDYGMMTEITEDQRLAFVEYMAHLSARQYNKTLDDLVRLGFVPEELGADPEKRAIVAPVLAETLETLYSTGGGMTSKMAQLQESQKSRVAALSEKLEEIGREYPLQLPPYFVLILRAFGTLEGLGLGVDENFAVVDECFPYIARRMLSDDNPRVRESLRTFIYNSEDRLDIDKLQDVAKGFSSFTNTMDADTAVGGRSLKPGQLDAATRDLLQLLFSPEGNYVQDLLIDEAVRAVDALSRDAVVRLWQRLAASAPVALALALVPSPLGPPAILVPGANTIPLLSILASRSSDAIALSPEDEANLATLQRLAGLLAAFGGSNEPNGASTALMRVPERLSLSQEQIVEAQAGIQTLLQLTAPGASSIAQRFAQKMSERLAERFQADVSNISLSLNRL</sequence>
<dbReference type="SUPFAM" id="SSF56112">
    <property type="entry name" value="Protein kinase-like (PK-like)"/>
    <property type="match status" value="1"/>
</dbReference>
<evidence type="ECO:0000256" key="1">
    <source>
        <dbReference type="ARBA" id="ARBA00009670"/>
    </source>
</evidence>
<name>A0A061R1A7_9CHLO</name>
<evidence type="ECO:0000313" key="3">
    <source>
        <dbReference type="EMBL" id="JAC64490.1"/>
    </source>
</evidence>
<dbReference type="Gene3D" id="3.30.200.20">
    <property type="entry name" value="Phosphorylase Kinase, domain 1"/>
    <property type="match status" value="1"/>
</dbReference>
<evidence type="ECO:0000259" key="2">
    <source>
        <dbReference type="PROSITE" id="PS50011"/>
    </source>
</evidence>
<dbReference type="CDD" id="cd05121">
    <property type="entry name" value="ABC1_ADCK3-like"/>
    <property type="match status" value="1"/>
</dbReference>
<proteinExistence type="inferred from homology"/>
<accession>A0A061R1A7</accession>
<feature type="domain" description="Protein kinase" evidence="2">
    <location>
        <begin position="321"/>
        <end position="688"/>
    </location>
</feature>
<dbReference type="InterPro" id="IPR000719">
    <property type="entry name" value="Prot_kinase_dom"/>
</dbReference>